<dbReference type="Proteomes" id="UP000000483">
    <property type="component" value="Chromosome"/>
</dbReference>
<reference evidence="4" key="2">
    <citation type="submission" date="2011-03" db="EMBL/GenBank/DDBJ databases">
        <title>The complete genome of Desulfobacca acetoxidans DSM 11109.</title>
        <authorList>
            <consortium name="US DOE Joint Genome Institute (JGI-PGF)"/>
            <person name="Lucas S."/>
            <person name="Copeland A."/>
            <person name="Lapidus A."/>
            <person name="Bruce D."/>
            <person name="Goodwin L."/>
            <person name="Pitluck S."/>
            <person name="Peters L."/>
            <person name="Kyrpides N."/>
            <person name="Mavromatis K."/>
            <person name="Ivanova N."/>
            <person name="Ovchinnikova G."/>
            <person name="Teshima H."/>
            <person name="Detter J.C."/>
            <person name="Han C."/>
            <person name="Land M."/>
            <person name="Hauser L."/>
            <person name="Markowitz V."/>
            <person name="Cheng J.-F."/>
            <person name="Hugenholtz P."/>
            <person name="Woyke T."/>
            <person name="Wu D."/>
            <person name="Spring S."/>
            <person name="Schueler E."/>
            <person name="Brambilla E."/>
            <person name="Klenk H.-P."/>
            <person name="Eisen J.A."/>
        </authorList>
    </citation>
    <scope>NUCLEOTIDE SEQUENCE [LARGE SCALE GENOMIC DNA]</scope>
    <source>
        <strain evidence="4">ATCC 700848 / DSM 11109 / ASRB2</strain>
    </source>
</reference>
<accession>F2NH11</accession>
<evidence type="ECO:0000313" key="3">
    <source>
        <dbReference type="EMBL" id="AEB08782.1"/>
    </source>
</evidence>
<evidence type="ECO:0000256" key="2">
    <source>
        <dbReference type="SAM" id="Phobius"/>
    </source>
</evidence>
<dbReference type="KEGG" id="dao:Desac_0911"/>
<evidence type="ECO:0000256" key="1">
    <source>
        <dbReference type="SAM" id="MobiDB-lite"/>
    </source>
</evidence>
<feature type="compositionally biased region" description="Polar residues" evidence="1">
    <location>
        <begin position="80"/>
        <end position="93"/>
    </location>
</feature>
<feature type="transmembrane region" description="Helical" evidence="2">
    <location>
        <begin position="310"/>
        <end position="331"/>
    </location>
</feature>
<proteinExistence type="predicted"/>
<keyword evidence="2" id="KW-0472">Membrane</keyword>
<gene>
    <name evidence="3" type="ordered locus">Desac_0911</name>
</gene>
<evidence type="ECO:0000313" key="4">
    <source>
        <dbReference type="Proteomes" id="UP000000483"/>
    </source>
</evidence>
<keyword evidence="4" id="KW-1185">Reference proteome</keyword>
<organism evidence="3 4">
    <name type="scientific">Desulfobacca acetoxidans (strain ATCC 700848 / DSM 11109 / ASRB2)</name>
    <dbReference type="NCBI Taxonomy" id="880072"/>
    <lineage>
        <taxon>Bacteria</taxon>
        <taxon>Pseudomonadati</taxon>
        <taxon>Thermodesulfobacteriota</taxon>
        <taxon>Desulfobaccia</taxon>
        <taxon>Desulfobaccales</taxon>
        <taxon>Desulfobaccaceae</taxon>
        <taxon>Desulfobacca</taxon>
    </lineage>
</organism>
<sequence length="411" mass="45008">MNFLSGTWVGTISGTNVGSFILNLEERDGQLSGLVHLTDFNNGLFIYDCVGQVYENQLDFEVKPRGFPELARVSPGKMTGTIQPDGSMTGSWSTEQGTAGTFLAFKQEIPAGQIVSAKISDAPAMVAFFEKQTHVQSCVVDIDILRRIHRELSSGSDEAARLELAQQAQLSTAPSAAKVPSQGLDYPNIRALYSVTIVAKGLYGEQIMSIDPAILDEGRLPKPLASVEFNIGNFYSWKRNMVAPNRATVRLDFTKPPIFDFPNPSILQTQNDSIIQVAGNDSIWVSGIYDKMKATLRHGRVKSSWLHSRYTYDILLIIIGLPAALAAASLIGELINGIVLKKLAGFIFTFLFSLSVFRIAFNTVRWLLPVIEFSGLPQPLHRQLRLGLSTIVLGVISSLGAALIWMVMTKG</sequence>
<feature type="transmembrane region" description="Helical" evidence="2">
    <location>
        <begin position="388"/>
        <end position="408"/>
    </location>
</feature>
<dbReference type="HOGENOM" id="CLU_668555_0_0_7"/>
<keyword evidence="2" id="KW-0812">Transmembrane</keyword>
<dbReference type="AlphaFoldDB" id="F2NH11"/>
<reference evidence="3 4" key="1">
    <citation type="journal article" date="2011" name="Stand. Genomic Sci.">
        <title>Complete genome sequence of the acetate-degrading sulfate reducer Desulfobacca acetoxidans type strain (ASRB2).</title>
        <authorList>
            <person name="Goker M."/>
            <person name="Teshima H."/>
            <person name="Lapidus A."/>
            <person name="Nolan M."/>
            <person name="Lucas S."/>
            <person name="Hammon N."/>
            <person name="Deshpande S."/>
            <person name="Cheng J.F."/>
            <person name="Tapia R."/>
            <person name="Han C."/>
            <person name="Goodwin L."/>
            <person name="Pitluck S."/>
            <person name="Huntemann M."/>
            <person name="Liolios K."/>
            <person name="Ivanova N."/>
            <person name="Pagani I."/>
            <person name="Mavromatis K."/>
            <person name="Ovchinikova G."/>
            <person name="Pati A."/>
            <person name="Chen A."/>
            <person name="Palaniappan K."/>
            <person name="Land M."/>
            <person name="Hauser L."/>
            <person name="Brambilla E.M."/>
            <person name="Rohde M."/>
            <person name="Spring S."/>
            <person name="Detter J.C."/>
            <person name="Woyke T."/>
            <person name="Bristow J."/>
            <person name="Eisen J.A."/>
            <person name="Markowitz V."/>
            <person name="Hugenholtz P."/>
            <person name="Kyrpides N.C."/>
            <person name="Klenk H.P."/>
        </authorList>
    </citation>
    <scope>NUCLEOTIDE SEQUENCE [LARGE SCALE GENOMIC DNA]</scope>
    <source>
        <strain evidence="4">ATCC 700848 / DSM 11109 / ASRB2</strain>
    </source>
</reference>
<keyword evidence="2" id="KW-1133">Transmembrane helix</keyword>
<dbReference type="eggNOG" id="ENOG502ZG8U">
    <property type="taxonomic scope" value="Bacteria"/>
</dbReference>
<protein>
    <submittedName>
        <fullName evidence="3">Uncharacterized protein</fullName>
    </submittedName>
</protein>
<feature type="region of interest" description="Disordered" evidence="1">
    <location>
        <begin position="74"/>
        <end position="93"/>
    </location>
</feature>
<name>F2NH11_DESAR</name>
<feature type="transmembrane region" description="Helical" evidence="2">
    <location>
        <begin position="343"/>
        <end position="368"/>
    </location>
</feature>
<dbReference type="EMBL" id="CP002629">
    <property type="protein sequence ID" value="AEB08782.1"/>
    <property type="molecule type" value="Genomic_DNA"/>
</dbReference>